<protein>
    <recommendedName>
        <fullName evidence="4">Oligosaccharide repeat unit polymerase</fullName>
    </recommendedName>
</protein>
<feature type="transmembrane region" description="Helical" evidence="1">
    <location>
        <begin position="275"/>
        <end position="299"/>
    </location>
</feature>
<keyword evidence="3" id="KW-1185">Reference proteome</keyword>
<name>A0A148KMS2_9ALTE</name>
<feature type="transmembrane region" description="Helical" evidence="1">
    <location>
        <begin position="319"/>
        <end position="340"/>
    </location>
</feature>
<feature type="transmembrane region" description="Helical" evidence="1">
    <location>
        <begin position="140"/>
        <end position="159"/>
    </location>
</feature>
<evidence type="ECO:0000313" key="3">
    <source>
        <dbReference type="Proteomes" id="UP000070299"/>
    </source>
</evidence>
<dbReference type="STRING" id="1799789.AX660_00925"/>
<keyword evidence="1" id="KW-0472">Membrane</keyword>
<comment type="caution">
    <text evidence="2">The sequence shown here is derived from an EMBL/GenBank/DDBJ whole genome shotgun (WGS) entry which is preliminary data.</text>
</comment>
<sequence>MEHLFFYLSALVLIIKLVLEITRFEGKISPLAIYIFCYFYFCFGPYMANMLLLPIYSGIKVDYLFQSSFAFFLAIATLSLFPANVVAKLDLGFSLVIKEPILLRQLAMFFMSVPIILLFMFAFARIGFAPLDKVQRIQSIGIAHYVILTLWPLFLFCYLTVSPKIDMSRKTLFKFSAIVFLYFSYCYYMGERDFALLIVPLYFWLYKDKTIALWKILLGGSLGALGFTMMSAGRSSEFDGGGLESFLNQGSNLMVTSNLLSWLDNGMLIQLGESYFSGFVNMMSLGAIKLTTPLSIWFSRQYSSAANDGAYGFSIEGEALLNFGFAGIPVLFSLIAIFMAWNYHGFLKNKPFGILMTYFNLFYFVYAIRGESLILFKAFIYCCVIFFASILISQRGRMYFKVSRDS</sequence>
<organism evidence="2 3">
    <name type="scientific">Paraglaciecola hydrolytica</name>
    <dbReference type="NCBI Taxonomy" id="1799789"/>
    <lineage>
        <taxon>Bacteria</taxon>
        <taxon>Pseudomonadati</taxon>
        <taxon>Pseudomonadota</taxon>
        <taxon>Gammaproteobacteria</taxon>
        <taxon>Alteromonadales</taxon>
        <taxon>Alteromonadaceae</taxon>
        <taxon>Paraglaciecola</taxon>
    </lineage>
</organism>
<evidence type="ECO:0000256" key="1">
    <source>
        <dbReference type="SAM" id="Phobius"/>
    </source>
</evidence>
<evidence type="ECO:0000313" key="2">
    <source>
        <dbReference type="EMBL" id="KXI27549.1"/>
    </source>
</evidence>
<feature type="transmembrane region" description="Helical" evidence="1">
    <location>
        <begin position="6"/>
        <end position="24"/>
    </location>
</feature>
<feature type="transmembrane region" description="Helical" evidence="1">
    <location>
        <begin position="31"/>
        <end position="57"/>
    </location>
</feature>
<accession>A0A148KMS2</accession>
<keyword evidence="1" id="KW-0812">Transmembrane</keyword>
<dbReference type="Proteomes" id="UP000070299">
    <property type="component" value="Unassembled WGS sequence"/>
</dbReference>
<feature type="transmembrane region" description="Helical" evidence="1">
    <location>
        <begin position="374"/>
        <end position="392"/>
    </location>
</feature>
<dbReference type="AlphaFoldDB" id="A0A148KMS2"/>
<gene>
    <name evidence="2" type="ORF">AX660_00925</name>
</gene>
<feature type="transmembrane region" description="Helical" evidence="1">
    <location>
        <begin position="106"/>
        <end position="128"/>
    </location>
</feature>
<feature type="transmembrane region" description="Helical" evidence="1">
    <location>
        <begin position="352"/>
        <end position="368"/>
    </location>
</feature>
<proteinExistence type="predicted"/>
<feature type="transmembrane region" description="Helical" evidence="1">
    <location>
        <begin position="171"/>
        <end position="190"/>
    </location>
</feature>
<dbReference type="EMBL" id="LSNE01000010">
    <property type="protein sequence ID" value="KXI27549.1"/>
    <property type="molecule type" value="Genomic_DNA"/>
</dbReference>
<keyword evidence="1" id="KW-1133">Transmembrane helix</keyword>
<reference evidence="3" key="1">
    <citation type="submission" date="2016-02" db="EMBL/GenBank/DDBJ databases">
        <authorList>
            <person name="Schultz-Johansen M."/>
            <person name="Glaring M.A."/>
            <person name="Bech P.K."/>
            <person name="Stougaard P."/>
        </authorList>
    </citation>
    <scope>NUCLEOTIDE SEQUENCE [LARGE SCALE GENOMIC DNA]</scope>
    <source>
        <strain evidence="3">S66</strain>
    </source>
</reference>
<feature type="transmembrane region" description="Helical" evidence="1">
    <location>
        <begin position="63"/>
        <end position="85"/>
    </location>
</feature>
<evidence type="ECO:0008006" key="4">
    <source>
        <dbReference type="Google" id="ProtNLM"/>
    </source>
</evidence>
<feature type="transmembrane region" description="Helical" evidence="1">
    <location>
        <begin position="210"/>
        <end position="230"/>
    </location>
</feature>